<protein>
    <submittedName>
        <fullName evidence="1">Uncharacterized protein</fullName>
    </submittedName>
</protein>
<accession>A0ABD0WSS7</accession>
<keyword evidence="2" id="KW-1185">Reference proteome</keyword>
<reference evidence="1 2" key="1">
    <citation type="submission" date="2024-06" db="EMBL/GenBank/DDBJ databases">
        <authorList>
            <person name="Pan Q."/>
            <person name="Wen M."/>
            <person name="Jouanno E."/>
            <person name="Zahm M."/>
            <person name="Klopp C."/>
            <person name="Cabau C."/>
            <person name="Louis A."/>
            <person name="Berthelot C."/>
            <person name="Parey E."/>
            <person name="Roest Crollius H."/>
            <person name="Montfort J."/>
            <person name="Robinson-Rechavi M."/>
            <person name="Bouchez O."/>
            <person name="Lampietro C."/>
            <person name="Lopez Roques C."/>
            <person name="Donnadieu C."/>
            <person name="Postlethwait J."/>
            <person name="Bobe J."/>
            <person name="Verreycken H."/>
            <person name="Guiguen Y."/>
        </authorList>
    </citation>
    <scope>NUCLEOTIDE SEQUENCE [LARGE SCALE GENOMIC DNA]</scope>
    <source>
        <strain evidence="1">Up_M1</strain>
        <tissue evidence="1">Testis</tissue>
    </source>
</reference>
<dbReference type="AlphaFoldDB" id="A0ABD0WSS7"/>
<gene>
    <name evidence="1" type="ORF">UPYG_G00250930</name>
</gene>
<dbReference type="EMBL" id="JAGEUA010000008">
    <property type="protein sequence ID" value="KAL0967332.1"/>
    <property type="molecule type" value="Genomic_DNA"/>
</dbReference>
<evidence type="ECO:0000313" key="2">
    <source>
        <dbReference type="Proteomes" id="UP001557470"/>
    </source>
</evidence>
<name>A0ABD0WSS7_UMBPY</name>
<dbReference type="Proteomes" id="UP001557470">
    <property type="component" value="Unassembled WGS sequence"/>
</dbReference>
<evidence type="ECO:0000313" key="1">
    <source>
        <dbReference type="EMBL" id="KAL0967332.1"/>
    </source>
</evidence>
<comment type="caution">
    <text evidence="1">The sequence shown here is derived from an EMBL/GenBank/DDBJ whole genome shotgun (WGS) entry which is preliminary data.</text>
</comment>
<organism evidence="1 2">
    <name type="scientific">Umbra pygmaea</name>
    <name type="common">Eastern mudminnow</name>
    <dbReference type="NCBI Taxonomy" id="75934"/>
    <lineage>
        <taxon>Eukaryota</taxon>
        <taxon>Metazoa</taxon>
        <taxon>Chordata</taxon>
        <taxon>Craniata</taxon>
        <taxon>Vertebrata</taxon>
        <taxon>Euteleostomi</taxon>
        <taxon>Actinopterygii</taxon>
        <taxon>Neopterygii</taxon>
        <taxon>Teleostei</taxon>
        <taxon>Protacanthopterygii</taxon>
        <taxon>Esociformes</taxon>
        <taxon>Umbridae</taxon>
        <taxon>Umbra</taxon>
    </lineage>
</organism>
<proteinExistence type="predicted"/>
<sequence>MLWLMMAHGLLRGAQVNKDPLVSQDLWAPLDLPGRVAWDTLDLKAHLGLPDLLATPQLASLALQVLQGNQVLTACLVKRGILAHLGPWVQEDPQVPLEAQDPLDSLLLASLAHTVCLEPWGQGVSPDLKDTQVSLAHKDQRERRGILSLGQQGQSAQSAQPVNLEGLVNPELVSLVPLDTLASLESQVPQVGMVHQDPWGCQG</sequence>